<reference evidence="1" key="3">
    <citation type="submission" date="2025-09" db="UniProtKB">
        <authorList>
            <consortium name="Ensembl"/>
        </authorList>
    </citation>
    <scope>IDENTIFICATION</scope>
</reference>
<dbReference type="Proteomes" id="UP000007754">
    <property type="component" value="Chromosome 19"/>
</dbReference>
<sequence length="124" mass="13659">MPPPLPAALLGAVLIALLAGLLARWLACRLAVTWCRQKLHAELKIGSFGFFWAQNISLKFQREQQTVVGTCARGGRWQTRQGGWLLSLPGWQQILGATLLLSTSMVGARPFLPWPDLGVWLLLA</sequence>
<dbReference type="InterPro" id="IPR045167">
    <property type="entry name" value="Hobbit"/>
</dbReference>
<organism evidence="1 2">
    <name type="scientific">Taeniopygia guttata</name>
    <name type="common">Zebra finch</name>
    <name type="synonym">Poephila guttata</name>
    <dbReference type="NCBI Taxonomy" id="59729"/>
    <lineage>
        <taxon>Eukaryota</taxon>
        <taxon>Metazoa</taxon>
        <taxon>Chordata</taxon>
        <taxon>Craniata</taxon>
        <taxon>Vertebrata</taxon>
        <taxon>Euteleostomi</taxon>
        <taxon>Archelosauria</taxon>
        <taxon>Archosauria</taxon>
        <taxon>Dinosauria</taxon>
        <taxon>Saurischia</taxon>
        <taxon>Theropoda</taxon>
        <taxon>Coelurosauria</taxon>
        <taxon>Aves</taxon>
        <taxon>Neognathae</taxon>
        <taxon>Neoaves</taxon>
        <taxon>Telluraves</taxon>
        <taxon>Australaves</taxon>
        <taxon>Passeriformes</taxon>
        <taxon>Passeroidea</taxon>
        <taxon>Estrildidae</taxon>
        <taxon>Estrildinae</taxon>
        <taxon>Taeniopygia</taxon>
    </lineage>
</organism>
<dbReference type="OMA" id="WQQICGA"/>
<dbReference type="AlphaFoldDB" id="A0A674GK37"/>
<proteinExistence type="predicted"/>
<evidence type="ECO:0000313" key="2">
    <source>
        <dbReference type="Proteomes" id="UP000007754"/>
    </source>
</evidence>
<keyword evidence="2" id="KW-1185">Reference proteome</keyword>
<dbReference type="GeneTree" id="ENSGT00940000173230"/>
<reference evidence="1 2" key="1">
    <citation type="journal article" date="2010" name="Nature">
        <title>The genome of a songbird.</title>
        <authorList>
            <person name="Warren W.C."/>
            <person name="Clayton D.F."/>
            <person name="Ellegren H."/>
            <person name="Arnold A.P."/>
            <person name="Hillier L.W."/>
            <person name="Kunstner A."/>
            <person name="Searle S."/>
            <person name="White S."/>
            <person name="Vilella A.J."/>
            <person name="Fairley S."/>
            <person name="Heger A."/>
            <person name="Kong L."/>
            <person name="Ponting C.P."/>
            <person name="Jarvis E.D."/>
            <person name="Mello C.V."/>
            <person name="Minx P."/>
            <person name="Lovell P."/>
            <person name="Velho T.A."/>
            <person name="Ferris M."/>
            <person name="Balakrishnan C.N."/>
            <person name="Sinha S."/>
            <person name="Blatti C."/>
            <person name="London S.E."/>
            <person name="Li Y."/>
            <person name="Lin Y.C."/>
            <person name="George J."/>
            <person name="Sweedler J."/>
            <person name="Southey B."/>
            <person name="Gunaratne P."/>
            <person name="Watson M."/>
            <person name="Nam K."/>
            <person name="Backstrom N."/>
            <person name="Smeds L."/>
            <person name="Nabholz B."/>
            <person name="Itoh Y."/>
            <person name="Whitney O."/>
            <person name="Pfenning A.R."/>
            <person name="Howard J."/>
            <person name="Volker M."/>
            <person name="Skinner B.M."/>
            <person name="Griffin D.K."/>
            <person name="Ye L."/>
            <person name="McLaren W.M."/>
            <person name="Flicek P."/>
            <person name="Quesada V."/>
            <person name="Velasco G."/>
            <person name="Lopez-Otin C."/>
            <person name="Puente X.S."/>
            <person name="Olender T."/>
            <person name="Lancet D."/>
            <person name="Smit A.F."/>
            <person name="Hubley R."/>
            <person name="Konkel M.K."/>
            <person name="Walker J.A."/>
            <person name="Batzer M.A."/>
            <person name="Gu W."/>
            <person name="Pollock D.D."/>
            <person name="Chen L."/>
            <person name="Cheng Z."/>
            <person name="Eichler E.E."/>
            <person name="Stapley J."/>
            <person name="Slate J."/>
            <person name="Ekblom R."/>
            <person name="Birkhead T."/>
            <person name="Burke T."/>
            <person name="Burt D."/>
            <person name="Scharff C."/>
            <person name="Adam I."/>
            <person name="Richard H."/>
            <person name="Sultan M."/>
            <person name="Soldatov A."/>
            <person name="Lehrach H."/>
            <person name="Edwards S.V."/>
            <person name="Yang S.P."/>
            <person name="Li X."/>
            <person name="Graves T."/>
            <person name="Fulton L."/>
            <person name="Nelson J."/>
            <person name="Chinwalla A."/>
            <person name="Hou S."/>
            <person name="Mardis E.R."/>
            <person name="Wilson R.K."/>
        </authorList>
    </citation>
    <scope>NUCLEOTIDE SEQUENCE [LARGE SCALE GENOMIC DNA]</scope>
</reference>
<protein>
    <submittedName>
        <fullName evidence="1">Uncharacterized protein</fullName>
    </submittedName>
</protein>
<dbReference type="Pfam" id="PF10344">
    <property type="entry name" value="Hobbit"/>
    <property type="match status" value="1"/>
</dbReference>
<evidence type="ECO:0000313" key="1">
    <source>
        <dbReference type="Ensembl" id="ENSTGUP00000023168.1"/>
    </source>
</evidence>
<dbReference type="InParanoid" id="A0A674GK37"/>
<reference evidence="1" key="2">
    <citation type="submission" date="2025-08" db="UniProtKB">
        <authorList>
            <consortium name="Ensembl"/>
        </authorList>
    </citation>
    <scope>IDENTIFICATION</scope>
</reference>
<name>A0A674GK37_TAEGU</name>
<accession>A0A674GK37</accession>
<dbReference type="Ensembl" id="ENSTGUT00000035809.1">
    <property type="protein sequence ID" value="ENSTGUP00000023168.1"/>
    <property type="gene ID" value="ENSTGUG00000026882.1"/>
</dbReference>